<dbReference type="Proteomes" id="UP000242469">
    <property type="component" value="Unassembled WGS sequence"/>
</dbReference>
<dbReference type="NCBIfam" id="TIGR03596">
    <property type="entry name" value="GTPase_YlqF"/>
    <property type="match status" value="1"/>
</dbReference>
<dbReference type="RefSeq" id="WP_091824222.1">
    <property type="nucleotide sequence ID" value="NZ_FNRJ01000003.1"/>
</dbReference>
<evidence type="ECO:0000256" key="2">
    <source>
        <dbReference type="ARBA" id="ARBA00014898"/>
    </source>
</evidence>
<sequence length="304" mass="33945">MSRINWFPGHMHKARKEIAQVMDEIDVVIEVLDARLPMSSENPLVDQLRRNKPVLKLLNKQDLADPVRTREWLDHFNAREAITAVALDMQQKALIKRIPELCKQMVPARTRQDRPVRAMIMGIPNVGKSTLINALLGRKIAKVGNEPAVTKAQKRYSVHNGMALSDTPGILWPKIEDEDSGYRLAASGAIKDTAIEHELVAAYAAGFMLQDYPQRLVERYKLKTLPEGREALLDEIGRKRGCLRPGGVVDRHKASEILLTELRAGKLGPITFETVEEWERKRIEAEQAAAEAAALAAAEAGESN</sequence>
<comment type="subcellular location">
    <subcellularLocation>
        <location evidence="1 8">Cytoplasm</location>
    </subcellularLocation>
</comment>
<dbReference type="EMBL" id="FNRJ01000003">
    <property type="protein sequence ID" value="SEA42251.1"/>
    <property type="molecule type" value="Genomic_DNA"/>
</dbReference>
<accession>A0A1H4B2A8</accession>
<feature type="binding site" evidence="9">
    <location>
        <begin position="59"/>
        <end position="62"/>
    </location>
    <ligand>
        <name>GTP</name>
        <dbReference type="ChEBI" id="CHEBI:37565"/>
    </ligand>
</feature>
<dbReference type="GO" id="GO:0006412">
    <property type="term" value="P:translation"/>
    <property type="evidence" value="ECO:0007669"/>
    <property type="project" value="TreeGrafter"/>
</dbReference>
<evidence type="ECO:0000259" key="10">
    <source>
        <dbReference type="Pfam" id="PF01926"/>
    </source>
</evidence>
<comment type="function">
    <text evidence="8">Required for a late step of 50S ribosomal subunit assembly. Has GTPase activity.</text>
</comment>
<dbReference type="STRING" id="1122198.SAMN02745729_103150"/>
<dbReference type="InterPro" id="IPR027417">
    <property type="entry name" value="P-loop_NTPase"/>
</dbReference>
<dbReference type="PRINTS" id="PR00326">
    <property type="entry name" value="GTP1OBG"/>
</dbReference>
<dbReference type="PANTHER" id="PTHR45782:SF4">
    <property type="entry name" value="MITOCHONDRIAL RIBOSOME-ASSOCIATED GTPASE 1"/>
    <property type="match status" value="1"/>
</dbReference>
<dbReference type="GO" id="GO:0003723">
    <property type="term" value="F:RNA binding"/>
    <property type="evidence" value="ECO:0007669"/>
    <property type="project" value="UniProtKB-KW"/>
</dbReference>
<keyword evidence="12" id="KW-1185">Reference proteome</keyword>
<dbReference type="GO" id="GO:0005737">
    <property type="term" value="C:cytoplasm"/>
    <property type="evidence" value="ECO:0007669"/>
    <property type="project" value="UniProtKB-SubCell"/>
</dbReference>
<reference evidence="12" key="1">
    <citation type="submission" date="2016-10" db="EMBL/GenBank/DDBJ databases">
        <authorList>
            <person name="Varghese N."/>
            <person name="Submissions S."/>
        </authorList>
    </citation>
    <scope>NUCLEOTIDE SEQUENCE [LARGE SCALE GENOMIC DNA]</scope>
    <source>
        <strain evidence="12">DSM 11526</strain>
    </source>
</reference>
<comment type="similarity">
    <text evidence="8">Belongs to the TRAFAC class YlqF/YawG GTPase family. MTG1 subfamily.</text>
</comment>
<evidence type="ECO:0000256" key="1">
    <source>
        <dbReference type="ARBA" id="ARBA00004496"/>
    </source>
</evidence>
<keyword evidence="5" id="KW-0378">Hydrolase</keyword>
<feature type="domain" description="G" evidence="10">
    <location>
        <begin position="118"/>
        <end position="179"/>
    </location>
</feature>
<dbReference type="GO" id="GO:0005525">
    <property type="term" value="F:GTP binding"/>
    <property type="evidence" value="ECO:0007669"/>
    <property type="project" value="UniProtKB-KW"/>
</dbReference>
<keyword evidence="4 8" id="KW-0547">Nucleotide-binding</keyword>
<evidence type="ECO:0000256" key="8">
    <source>
        <dbReference type="PIRNR" id="PIRNR006230"/>
    </source>
</evidence>
<evidence type="ECO:0000256" key="5">
    <source>
        <dbReference type="ARBA" id="ARBA00022801"/>
    </source>
</evidence>
<feature type="binding site" evidence="9">
    <location>
        <begin position="125"/>
        <end position="130"/>
    </location>
    <ligand>
        <name>GTP</name>
        <dbReference type="ChEBI" id="CHEBI:37565"/>
    </ligand>
</feature>
<dbReference type="AlphaFoldDB" id="A0A1H4B2A8"/>
<dbReference type="SUPFAM" id="SSF52540">
    <property type="entry name" value="P-loop containing nucleoside triphosphate hydrolases"/>
    <property type="match status" value="1"/>
</dbReference>
<dbReference type="GO" id="GO:0003924">
    <property type="term" value="F:GTPase activity"/>
    <property type="evidence" value="ECO:0007669"/>
    <property type="project" value="TreeGrafter"/>
</dbReference>
<dbReference type="OrthoDB" id="9779790at2"/>
<dbReference type="InterPro" id="IPR016478">
    <property type="entry name" value="GTPase_MTG1"/>
</dbReference>
<feature type="binding site" evidence="9">
    <location>
        <position position="169"/>
    </location>
    <ligand>
        <name>GTP</name>
        <dbReference type="ChEBI" id="CHEBI:37565"/>
    </ligand>
</feature>
<dbReference type="PANTHER" id="PTHR45782">
    <property type="entry name" value="MITOCHONDRIAL RIBOSOME-ASSOCIATED GTPASE 1"/>
    <property type="match status" value="1"/>
</dbReference>
<dbReference type="Gene3D" id="3.40.50.300">
    <property type="entry name" value="P-loop containing nucleotide triphosphate hydrolases"/>
    <property type="match status" value="1"/>
</dbReference>
<dbReference type="Gene3D" id="1.10.1580.10">
    <property type="match status" value="1"/>
</dbReference>
<evidence type="ECO:0000256" key="4">
    <source>
        <dbReference type="ARBA" id="ARBA00022741"/>
    </source>
</evidence>
<evidence type="ECO:0000256" key="9">
    <source>
        <dbReference type="PIRSR" id="PIRSR006230-1"/>
    </source>
</evidence>
<evidence type="ECO:0000313" key="12">
    <source>
        <dbReference type="Proteomes" id="UP000242469"/>
    </source>
</evidence>
<keyword evidence="6" id="KW-0694">RNA-binding</keyword>
<evidence type="ECO:0000256" key="6">
    <source>
        <dbReference type="ARBA" id="ARBA00022884"/>
    </source>
</evidence>
<dbReference type="InterPro" id="IPR019991">
    <property type="entry name" value="GTP-bd_ribosome_bgen"/>
</dbReference>
<gene>
    <name evidence="11" type="ORF">SAMN02745729_103150</name>
</gene>
<protein>
    <recommendedName>
        <fullName evidence="2 8">Ribosome biogenesis GTPase A</fullName>
    </recommendedName>
</protein>
<dbReference type="Pfam" id="PF01926">
    <property type="entry name" value="MMR_HSR1"/>
    <property type="match status" value="1"/>
</dbReference>
<dbReference type="CDD" id="cd01856">
    <property type="entry name" value="YlqF"/>
    <property type="match status" value="1"/>
</dbReference>
<evidence type="ECO:0000256" key="7">
    <source>
        <dbReference type="ARBA" id="ARBA00023134"/>
    </source>
</evidence>
<keyword evidence="7 8" id="KW-0342">GTP-binding</keyword>
<evidence type="ECO:0000313" key="11">
    <source>
        <dbReference type="EMBL" id="SEA42251.1"/>
    </source>
</evidence>
<keyword evidence="3 8" id="KW-0963">Cytoplasm</keyword>
<dbReference type="FunFam" id="1.10.1580.10:FF:000003">
    <property type="entry name" value="Ribosome biogenesis GTPase A"/>
    <property type="match status" value="1"/>
</dbReference>
<evidence type="ECO:0000256" key="3">
    <source>
        <dbReference type="ARBA" id="ARBA00022490"/>
    </source>
</evidence>
<dbReference type="FunFam" id="3.40.50.300:FF:000590">
    <property type="entry name" value="Ribosome biogenesis GTPase A"/>
    <property type="match status" value="1"/>
</dbReference>
<organism evidence="11 12">
    <name type="scientific">Marinobacterium iners DSM 11526</name>
    <dbReference type="NCBI Taxonomy" id="1122198"/>
    <lineage>
        <taxon>Bacteria</taxon>
        <taxon>Pseudomonadati</taxon>
        <taxon>Pseudomonadota</taxon>
        <taxon>Gammaproteobacteria</taxon>
        <taxon>Oceanospirillales</taxon>
        <taxon>Oceanospirillaceae</taxon>
        <taxon>Marinobacterium</taxon>
    </lineage>
</organism>
<proteinExistence type="inferred from homology"/>
<dbReference type="InterPro" id="IPR006073">
    <property type="entry name" value="GTP-bd"/>
</dbReference>
<dbReference type="InterPro" id="IPR023179">
    <property type="entry name" value="GTP-bd_ortho_bundle_sf"/>
</dbReference>
<name>A0A1H4B2A8_9GAMM</name>
<dbReference type="PIRSF" id="PIRSF006230">
    <property type="entry name" value="MG442"/>
    <property type="match status" value="1"/>
</dbReference>